<evidence type="ECO:0000313" key="2">
    <source>
        <dbReference type="EMBL" id="KAK3680851.1"/>
    </source>
</evidence>
<reference evidence="2" key="1">
    <citation type="journal article" date="2023" name="Mol. Phylogenet. Evol.">
        <title>Genome-scale phylogeny and comparative genomics of the fungal order Sordariales.</title>
        <authorList>
            <person name="Hensen N."/>
            <person name="Bonometti L."/>
            <person name="Westerberg I."/>
            <person name="Brannstrom I.O."/>
            <person name="Guillou S."/>
            <person name="Cros-Aarteil S."/>
            <person name="Calhoun S."/>
            <person name="Haridas S."/>
            <person name="Kuo A."/>
            <person name="Mondo S."/>
            <person name="Pangilinan J."/>
            <person name="Riley R."/>
            <person name="LaButti K."/>
            <person name="Andreopoulos B."/>
            <person name="Lipzen A."/>
            <person name="Chen C."/>
            <person name="Yan M."/>
            <person name="Daum C."/>
            <person name="Ng V."/>
            <person name="Clum A."/>
            <person name="Steindorff A."/>
            <person name="Ohm R.A."/>
            <person name="Martin F."/>
            <person name="Silar P."/>
            <person name="Natvig D.O."/>
            <person name="Lalanne C."/>
            <person name="Gautier V."/>
            <person name="Ament-Velasquez S.L."/>
            <person name="Kruys A."/>
            <person name="Hutchinson M.I."/>
            <person name="Powell A.J."/>
            <person name="Barry K."/>
            <person name="Miller A.N."/>
            <person name="Grigoriev I.V."/>
            <person name="Debuchy R."/>
            <person name="Gladieux P."/>
            <person name="Hiltunen Thoren M."/>
            <person name="Johannesson H."/>
        </authorList>
    </citation>
    <scope>NUCLEOTIDE SEQUENCE</scope>
    <source>
        <strain evidence="2">CBS 314.62</strain>
    </source>
</reference>
<name>A0AAE1C709_9PEZI</name>
<evidence type="ECO:0000256" key="1">
    <source>
        <dbReference type="SAM" id="MobiDB-lite"/>
    </source>
</evidence>
<feature type="region of interest" description="Disordered" evidence="1">
    <location>
        <begin position="243"/>
        <end position="287"/>
    </location>
</feature>
<feature type="compositionally biased region" description="Basic and acidic residues" evidence="1">
    <location>
        <begin position="243"/>
        <end position="254"/>
    </location>
</feature>
<dbReference type="AlphaFoldDB" id="A0AAE1C709"/>
<protein>
    <submittedName>
        <fullName evidence="2">Uncharacterized protein</fullName>
    </submittedName>
</protein>
<dbReference type="Proteomes" id="UP001270362">
    <property type="component" value="Unassembled WGS sequence"/>
</dbReference>
<feature type="non-terminal residue" evidence="2">
    <location>
        <position position="370"/>
    </location>
</feature>
<evidence type="ECO:0000313" key="3">
    <source>
        <dbReference type="Proteomes" id="UP001270362"/>
    </source>
</evidence>
<sequence>MLTLSPRSPMSSAISSKNWLLQMTRCSTRRPTSPPYVSRLNSPSPAIAARLSLDRDTDRRYNYHPMQAETRMKAAIAAARDPNESRGRHIHPGIHVTRADRKAAKNGAAAPAAGQPVLPAGPSIPARFSIVPARFFLPASQFFLPNGLPALPQAGQPVLPAISDENANNDNNKTNTEQLMSFDFETGSGSEGEQYGPSEDAMSEPEVTESGNKAVVTNEAKAELPDEMTHEVTEEVTDKVTDEVTHEAPDDDMKGPSQATETQNHQIDSAQDNDSDSDMQDQRRAQQHWAEELSQNKMRRRAQQATAFQSGGTTYIDHIDHEQFQYFPEGQAAISRVFDWMSGRSRAKRGLGDLLGEYHKPIFPSGKYRN</sequence>
<dbReference type="EMBL" id="JAULSO010000009">
    <property type="protein sequence ID" value="KAK3680851.1"/>
    <property type="molecule type" value="Genomic_DNA"/>
</dbReference>
<organism evidence="2 3">
    <name type="scientific">Podospora appendiculata</name>
    <dbReference type="NCBI Taxonomy" id="314037"/>
    <lineage>
        <taxon>Eukaryota</taxon>
        <taxon>Fungi</taxon>
        <taxon>Dikarya</taxon>
        <taxon>Ascomycota</taxon>
        <taxon>Pezizomycotina</taxon>
        <taxon>Sordariomycetes</taxon>
        <taxon>Sordariomycetidae</taxon>
        <taxon>Sordariales</taxon>
        <taxon>Podosporaceae</taxon>
        <taxon>Podospora</taxon>
    </lineage>
</organism>
<reference evidence="2" key="2">
    <citation type="submission" date="2023-06" db="EMBL/GenBank/DDBJ databases">
        <authorList>
            <consortium name="Lawrence Berkeley National Laboratory"/>
            <person name="Haridas S."/>
            <person name="Hensen N."/>
            <person name="Bonometti L."/>
            <person name="Westerberg I."/>
            <person name="Brannstrom I.O."/>
            <person name="Guillou S."/>
            <person name="Cros-Aarteil S."/>
            <person name="Calhoun S."/>
            <person name="Kuo A."/>
            <person name="Mondo S."/>
            <person name="Pangilinan J."/>
            <person name="Riley R."/>
            <person name="Labutti K."/>
            <person name="Andreopoulos B."/>
            <person name="Lipzen A."/>
            <person name="Chen C."/>
            <person name="Yanf M."/>
            <person name="Daum C."/>
            <person name="Ng V."/>
            <person name="Clum A."/>
            <person name="Steindorff A."/>
            <person name="Ohm R."/>
            <person name="Martin F."/>
            <person name="Silar P."/>
            <person name="Natvig D."/>
            <person name="Lalanne C."/>
            <person name="Gautier V."/>
            <person name="Ament-Velasquez S.L."/>
            <person name="Kruys A."/>
            <person name="Hutchinson M.I."/>
            <person name="Powell A.J."/>
            <person name="Barry K."/>
            <person name="Miller A.N."/>
            <person name="Grigoriev I.V."/>
            <person name="Debuchy R."/>
            <person name="Gladieux P."/>
            <person name="Thoren M.H."/>
            <person name="Johannesson H."/>
        </authorList>
    </citation>
    <scope>NUCLEOTIDE SEQUENCE</scope>
    <source>
        <strain evidence="2">CBS 314.62</strain>
    </source>
</reference>
<proteinExistence type="predicted"/>
<accession>A0AAE1C709</accession>
<feature type="region of interest" description="Disordered" evidence="1">
    <location>
        <begin position="184"/>
        <end position="213"/>
    </location>
</feature>
<gene>
    <name evidence="2" type="ORF">B0T22DRAFT_474256</name>
</gene>
<comment type="caution">
    <text evidence="2">The sequence shown here is derived from an EMBL/GenBank/DDBJ whole genome shotgun (WGS) entry which is preliminary data.</text>
</comment>
<keyword evidence="3" id="KW-1185">Reference proteome</keyword>